<proteinExistence type="predicted"/>
<keyword evidence="9" id="KW-0460">Magnesium</keyword>
<gene>
    <name evidence="13" type="ORF">OIU84_026815</name>
</gene>
<evidence type="ECO:0000313" key="13">
    <source>
        <dbReference type="EMBL" id="KAJ6426303.1"/>
    </source>
</evidence>
<comment type="cofactor">
    <cofactor evidence="1">
        <name>Mg(2+)</name>
        <dbReference type="ChEBI" id="CHEBI:18420"/>
    </cofactor>
</comment>
<dbReference type="PIRSF" id="PIRSF000534">
    <property type="entry name" value="PPi_PFK_TP0108"/>
    <property type="match status" value="1"/>
</dbReference>
<comment type="catalytic activity">
    <reaction evidence="11">
        <text>beta-D-fructose 6-phosphate + ATP = beta-D-fructose 1,6-bisphosphate + ADP + H(+)</text>
        <dbReference type="Rhea" id="RHEA:16109"/>
        <dbReference type="ChEBI" id="CHEBI:15378"/>
        <dbReference type="ChEBI" id="CHEBI:30616"/>
        <dbReference type="ChEBI" id="CHEBI:32966"/>
        <dbReference type="ChEBI" id="CHEBI:57634"/>
        <dbReference type="ChEBI" id="CHEBI:456216"/>
        <dbReference type="EC" id="2.7.1.11"/>
    </reaction>
</comment>
<keyword evidence="7" id="KW-0418">Kinase</keyword>
<evidence type="ECO:0000256" key="7">
    <source>
        <dbReference type="ARBA" id="ARBA00022777"/>
    </source>
</evidence>
<evidence type="ECO:0000256" key="8">
    <source>
        <dbReference type="ARBA" id="ARBA00022840"/>
    </source>
</evidence>
<dbReference type="InterPro" id="IPR000023">
    <property type="entry name" value="Phosphofructokinase_dom"/>
</dbReference>
<evidence type="ECO:0000256" key="3">
    <source>
        <dbReference type="ARBA" id="ARBA00022533"/>
    </source>
</evidence>
<protein>
    <recommendedName>
        <fullName evidence="12">Phosphofructokinase domain-containing protein</fullName>
    </recommendedName>
</protein>
<evidence type="ECO:0000256" key="11">
    <source>
        <dbReference type="ARBA" id="ARBA00048070"/>
    </source>
</evidence>
<comment type="caution">
    <text evidence="13">The sequence shown here is derived from an EMBL/GenBank/DDBJ whole genome shotgun (WGS) entry which is preliminary data.</text>
</comment>
<dbReference type="InterPro" id="IPR012004">
    <property type="entry name" value="PyroP-dep_PFK_TP0108"/>
</dbReference>
<dbReference type="InterPro" id="IPR022953">
    <property type="entry name" value="ATP_PFK"/>
</dbReference>
<dbReference type="PANTHER" id="PTHR45770">
    <property type="entry name" value="ATP-DEPENDENT 6-PHOSPHOFRUCTOKINASE 1"/>
    <property type="match status" value="1"/>
</dbReference>
<dbReference type="SUPFAM" id="SSF53784">
    <property type="entry name" value="Phosphofructokinase"/>
    <property type="match status" value="1"/>
</dbReference>
<keyword evidence="4" id="KW-0808">Transferase</keyword>
<evidence type="ECO:0000256" key="5">
    <source>
        <dbReference type="ARBA" id="ARBA00022723"/>
    </source>
</evidence>
<dbReference type="InterPro" id="IPR035966">
    <property type="entry name" value="PKF_sf"/>
</dbReference>
<evidence type="ECO:0000256" key="1">
    <source>
        <dbReference type="ARBA" id="ARBA00001946"/>
    </source>
</evidence>
<evidence type="ECO:0000256" key="4">
    <source>
        <dbReference type="ARBA" id="ARBA00022679"/>
    </source>
</evidence>
<keyword evidence="5" id="KW-0479">Metal-binding</keyword>
<feature type="domain" description="Phosphofructokinase" evidence="12">
    <location>
        <begin position="109"/>
        <end position="379"/>
    </location>
</feature>
<keyword evidence="14" id="KW-1185">Reference proteome</keyword>
<dbReference type="GO" id="GO:0046872">
    <property type="term" value="F:metal ion binding"/>
    <property type="evidence" value="ECO:0007669"/>
    <property type="project" value="UniProtKB-KW"/>
</dbReference>
<dbReference type="Pfam" id="PF00365">
    <property type="entry name" value="PFK"/>
    <property type="match status" value="1"/>
</dbReference>
<dbReference type="GO" id="GO:0006002">
    <property type="term" value="P:fructose 6-phosphate metabolic process"/>
    <property type="evidence" value="ECO:0007669"/>
    <property type="project" value="InterPro"/>
</dbReference>
<keyword evidence="10" id="KW-0324">Glycolysis</keyword>
<organism evidence="13 14">
    <name type="scientific">Salix udensis</name>
    <dbReference type="NCBI Taxonomy" id="889485"/>
    <lineage>
        <taxon>Eukaryota</taxon>
        <taxon>Viridiplantae</taxon>
        <taxon>Streptophyta</taxon>
        <taxon>Embryophyta</taxon>
        <taxon>Tracheophyta</taxon>
        <taxon>Spermatophyta</taxon>
        <taxon>Magnoliopsida</taxon>
        <taxon>eudicotyledons</taxon>
        <taxon>Gunneridae</taxon>
        <taxon>Pentapetalae</taxon>
        <taxon>rosids</taxon>
        <taxon>fabids</taxon>
        <taxon>Malpighiales</taxon>
        <taxon>Salicaceae</taxon>
        <taxon>Saliceae</taxon>
        <taxon>Salix</taxon>
    </lineage>
</organism>
<keyword evidence="3" id="KW-0021">Allosteric enzyme</keyword>
<sequence length="434" mass="47620">MALSSPETTSLNTAKIPEKPSSCSVHLQKLPHLTDYLPNLKPLPNPLEKNSLYHPPAGFYISQSEVVLGQIILDLSADSEAASSPTPQVAYNRAGPRSQVFFEPKDIKAAIVTCGGLCPGMNTVVRELVFGLWEMYGVRQIYGVTAGYRGFYSRDPVELNPKLVHNWHKLGGTALETSRGGFDLNKIVDGIEHHGFNQVYIIGGDGTMRGAVSIFNEIQRRKLNIAVAGIPKTVDNDIGIIDRSFGFQTAVEIAQQAINAAHVEAESAVNGIGLVKLMVEAQKRLKENGHAVLVVAEGVGQNMIPRTEAQKEERDESGNLVFLDSGLWLKSELKNWWTRDHAKELFTVKYIDPTYMIRAVPANATDSIYCTLVAYSAIHGVMAGYTGFVSGLINGNYAYIPVEEVALAKNEVNTKDHKWAWVRSVTNQPDFGKP</sequence>
<dbReference type="FunFam" id="3.40.50.450:FF:000002">
    <property type="entry name" value="ATP-dependent 6-phosphofructokinase"/>
    <property type="match status" value="1"/>
</dbReference>
<keyword evidence="6" id="KW-0547">Nucleotide-binding</keyword>
<dbReference type="AlphaFoldDB" id="A0AAD6KMZ1"/>
<reference evidence="13 14" key="1">
    <citation type="journal article" date="2023" name="Int. J. Mol. Sci.">
        <title>De Novo Assembly and Annotation of 11 Diverse Shrub Willow (Salix) Genomes Reveals Novel Gene Organization in Sex-Linked Regions.</title>
        <authorList>
            <person name="Hyden B."/>
            <person name="Feng K."/>
            <person name="Yates T.B."/>
            <person name="Jawdy S."/>
            <person name="Cereghino C."/>
            <person name="Smart L.B."/>
            <person name="Muchero W."/>
        </authorList>
    </citation>
    <scope>NUCLEOTIDE SEQUENCE [LARGE SCALE GENOMIC DNA]</scope>
    <source>
        <tissue evidence="13">Shoot tip</tissue>
    </source>
</reference>
<evidence type="ECO:0000259" key="12">
    <source>
        <dbReference type="Pfam" id="PF00365"/>
    </source>
</evidence>
<evidence type="ECO:0000256" key="2">
    <source>
        <dbReference type="ARBA" id="ARBA00002659"/>
    </source>
</evidence>
<dbReference type="GO" id="GO:0005524">
    <property type="term" value="F:ATP binding"/>
    <property type="evidence" value="ECO:0007669"/>
    <property type="project" value="UniProtKB-KW"/>
</dbReference>
<accession>A0AAD6KMZ1</accession>
<evidence type="ECO:0000256" key="6">
    <source>
        <dbReference type="ARBA" id="ARBA00022741"/>
    </source>
</evidence>
<name>A0AAD6KMZ1_9ROSI</name>
<comment type="function">
    <text evidence="2">Catalyzes the phosphorylation of D-fructose 6-phosphate to fructose 1,6-bisphosphate by ATP, the first committing step of glycolysis.</text>
</comment>
<dbReference type="EMBL" id="JAPFFJ010000006">
    <property type="protein sequence ID" value="KAJ6426303.1"/>
    <property type="molecule type" value="Genomic_DNA"/>
</dbReference>
<dbReference type="GO" id="GO:0003872">
    <property type="term" value="F:6-phosphofructokinase activity"/>
    <property type="evidence" value="ECO:0007669"/>
    <property type="project" value="UniProtKB-EC"/>
</dbReference>
<evidence type="ECO:0000313" key="14">
    <source>
        <dbReference type="Proteomes" id="UP001162972"/>
    </source>
</evidence>
<evidence type="ECO:0000256" key="9">
    <source>
        <dbReference type="ARBA" id="ARBA00022842"/>
    </source>
</evidence>
<dbReference type="PRINTS" id="PR00476">
    <property type="entry name" value="PHFRCTKINASE"/>
</dbReference>
<dbReference type="GO" id="GO:0005737">
    <property type="term" value="C:cytoplasm"/>
    <property type="evidence" value="ECO:0007669"/>
    <property type="project" value="UniProtKB-ARBA"/>
</dbReference>
<dbReference type="Gene3D" id="3.40.50.450">
    <property type="match status" value="1"/>
</dbReference>
<dbReference type="Gene3D" id="3.40.50.460">
    <property type="entry name" value="Phosphofructokinase domain"/>
    <property type="match status" value="1"/>
</dbReference>
<dbReference type="Proteomes" id="UP001162972">
    <property type="component" value="Chromosome 16"/>
</dbReference>
<evidence type="ECO:0000256" key="10">
    <source>
        <dbReference type="ARBA" id="ARBA00023152"/>
    </source>
</evidence>
<keyword evidence="8" id="KW-0067">ATP-binding</keyword>
<dbReference type="InterPro" id="IPR050929">
    <property type="entry name" value="PFKA"/>
</dbReference>